<accession>A0A7J6PPT9</accession>
<feature type="non-terminal residue" evidence="2">
    <location>
        <position position="1"/>
    </location>
</feature>
<evidence type="ECO:0000313" key="5">
    <source>
        <dbReference type="Proteomes" id="UP000574390"/>
    </source>
</evidence>
<dbReference type="Proteomes" id="UP000574390">
    <property type="component" value="Unassembled WGS sequence"/>
</dbReference>
<gene>
    <name evidence="3" type="ORF">FOZ62_021452</name>
    <name evidence="2" type="ORF">FOZ63_023633</name>
</gene>
<organism evidence="2 4">
    <name type="scientific">Perkinsus olseni</name>
    <name type="common">Perkinsus atlanticus</name>
    <dbReference type="NCBI Taxonomy" id="32597"/>
    <lineage>
        <taxon>Eukaryota</taxon>
        <taxon>Sar</taxon>
        <taxon>Alveolata</taxon>
        <taxon>Perkinsozoa</taxon>
        <taxon>Perkinsea</taxon>
        <taxon>Perkinsida</taxon>
        <taxon>Perkinsidae</taxon>
        <taxon>Perkinsus</taxon>
    </lineage>
</organism>
<feature type="compositionally biased region" description="Polar residues" evidence="1">
    <location>
        <begin position="116"/>
        <end position="141"/>
    </location>
</feature>
<feature type="region of interest" description="Disordered" evidence="1">
    <location>
        <begin position="108"/>
        <end position="168"/>
    </location>
</feature>
<sequence length="168" mass="17238">AGPRGRSPPKRNAGGGSSGWPPQTVSSTLPRIAQGTKGATDSVAEEAGLATDAQRVIRSPLNAYPPPSTGWPESVKSKLALVTGGASVGGVRKDHIASTRESIEKIAGRDGAAEVSTVNPAQKQGTHSVEVTPSKTISHSETPYGPHRADNATTKAVPSEQNSDDGLR</sequence>
<reference evidence="4 5" key="1">
    <citation type="submission" date="2020-04" db="EMBL/GenBank/DDBJ databases">
        <title>Perkinsus olseni comparative genomics.</title>
        <authorList>
            <person name="Bogema D.R."/>
        </authorList>
    </citation>
    <scope>NUCLEOTIDE SEQUENCE [LARGE SCALE GENOMIC DNA]</scope>
    <source>
        <strain evidence="3">ATCC PRA-205</strain>
        <strain evidence="2 4">ATCC PRA-207</strain>
    </source>
</reference>
<dbReference type="EMBL" id="JABANO010038757">
    <property type="protein sequence ID" value="KAF4698032.1"/>
    <property type="molecule type" value="Genomic_DNA"/>
</dbReference>
<dbReference type="Proteomes" id="UP000553632">
    <property type="component" value="Unassembled WGS sequence"/>
</dbReference>
<keyword evidence="4" id="KW-1185">Reference proteome</keyword>
<evidence type="ECO:0000313" key="4">
    <source>
        <dbReference type="Proteomes" id="UP000553632"/>
    </source>
</evidence>
<protein>
    <submittedName>
        <fullName evidence="2">Uncharacterized protein</fullName>
    </submittedName>
</protein>
<feature type="compositionally biased region" description="Polar residues" evidence="1">
    <location>
        <begin position="151"/>
        <end position="161"/>
    </location>
</feature>
<comment type="caution">
    <text evidence="2">The sequence shown here is derived from an EMBL/GenBank/DDBJ whole genome shotgun (WGS) entry which is preliminary data.</text>
</comment>
<evidence type="ECO:0000256" key="1">
    <source>
        <dbReference type="SAM" id="MobiDB-lite"/>
    </source>
</evidence>
<feature type="region of interest" description="Disordered" evidence="1">
    <location>
        <begin position="1"/>
        <end position="44"/>
    </location>
</feature>
<dbReference type="AlphaFoldDB" id="A0A7J6PPT9"/>
<evidence type="ECO:0000313" key="3">
    <source>
        <dbReference type="EMBL" id="KAF4743803.1"/>
    </source>
</evidence>
<feature type="compositionally biased region" description="Polar residues" evidence="1">
    <location>
        <begin position="20"/>
        <end position="29"/>
    </location>
</feature>
<feature type="non-terminal residue" evidence="2">
    <location>
        <position position="168"/>
    </location>
</feature>
<dbReference type="EMBL" id="JABANM010007716">
    <property type="protein sequence ID" value="KAF4743803.1"/>
    <property type="molecule type" value="Genomic_DNA"/>
</dbReference>
<proteinExistence type="predicted"/>
<name>A0A7J6PPT9_PEROL</name>
<evidence type="ECO:0000313" key="2">
    <source>
        <dbReference type="EMBL" id="KAF4698032.1"/>
    </source>
</evidence>